<evidence type="ECO:0000256" key="1">
    <source>
        <dbReference type="ARBA" id="ARBA00010963"/>
    </source>
</evidence>
<sequence>MSNSKEGNVGIGLPLHAKYGQSYVSPSKNLYAIDPACSPVSRKKAAMIDEVLCYDNDKPRHQNRETEVSDGPLPYLENVNENDGHVIFKYQTNIGGDIRQQLLVQRAFNTHDDLHEPKASSPMRKIRVCTTATGIPTMTVSPSSGTLKSHGHNLDGGDGMNHHCQPYMMSQFMSPSSHAGPAHDIQSIFKTPIRNQRPNEDAHGVTPSHQGTPFMLSPASSASYGFTPGRQFVNPFEVDHDKLHMPIFSPNMFSVTSCAGNSRKEEGFWSVEHAALIMPVEIKEAEIRRQLRYQQKIDKEQDVKIQAAINKFFSNEVIVPSPWSEKVTHVLPRTPGGLRSISCQTTMSVPPNVDLFTELEGKYQLPDHKTEASPGSDLMINSFIRRKLLHQLNDNDSSLGSPSLPGRPMEEISSSPSPTKQTTPEWEKQTPNKIGPGHFSSSPIRHKADNRGSYHAMPEDEFLASPELSPIAGRGSKSMRSSGIYYSHQDTENPRTVMHLDFSSILDDPDEFQDETSDKTGTVTQKVASETYQDTESTTCNNDAMSVDHNHLTSAVSHDSDGNTNKSGGFSHRSLLTSATESNQDMLGSMPQSCFSQDTGYQTVSLQSTNQDSGSNSNFTSLETMPFLQSQHAPDSNAIQANFNTCPFAGIGKEFAIENKAEEYNFHRHKTELSMDKDGSFLGLVSLQTREKGKSADDIVAVKKNEACSIRKVRTLNDIRQSKVSRDLTHSFNEEKERSEISGSQCTAWSNRAAKNLHSRDADKHYPMQVGCSYGGEASSVVNTPVHNNMAHNPPDLFDVSMRSLSPYFNSSSERKGINNFNAQTCDERGCYDRSSTPYKQEPQSSHGSGCDDTLQAARLLLGKSVELRMKHSHKDTMKSDSGSDIENQAPEMCEYEMDSTSSLGRSETPPFKINPVDTSTPTSRAFTSLKKKIDKIEGGKLGSEIAAEILKRAGDDLAKLTNIIGKQSPSTSS</sequence>
<evidence type="ECO:0000256" key="3">
    <source>
        <dbReference type="ARBA" id="ARBA00022618"/>
    </source>
</evidence>
<dbReference type="GO" id="GO:0051301">
    <property type="term" value="P:cell division"/>
    <property type="evidence" value="ECO:0007669"/>
    <property type="project" value="UniProtKB-KW"/>
</dbReference>
<keyword evidence="4" id="KW-0498">Mitosis</keyword>
<dbReference type="PANTHER" id="PTHR14728">
    <property type="entry name" value="PROTEIN AURORA BOREALIS"/>
    <property type="match status" value="1"/>
</dbReference>
<dbReference type="GO" id="GO:0019901">
    <property type="term" value="F:protein kinase binding"/>
    <property type="evidence" value="ECO:0007669"/>
    <property type="project" value="TreeGrafter"/>
</dbReference>
<dbReference type="GO" id="GO:0005737">
    <property type="term" value="C:cytoplasm"/>
    <property type="evidence" value="ECO:0007669"/>
    <property type="project" value="TreeGrafter"/>
</dbReference>
<feature type="compositionally biased region" description="Low complexity" evidence="6">
    <location>
        <begin position="394"/>
        <end position="406"/>
    </location>
</feature>
<dbReference type="GO" id="GO:0005634">
    <property type="term" value="C:nucleus"/>
    <property type="evidence" value="ECO:0007669"/>
    <property type="project" value="TreeGrafter"/>
</dbReference>
<proteinExistence type="inferred from homology"/>
<organism evidence="7 8">
    <name type="scientific">Lymnaea stagnalis</name>
    <name type="common">Great pond snail</name>
    <name type="synonym">Helix stagnalis</name>
    <dbReference type="NCBI Taxonomy" id="6523"/>
    <lineage>
        <taxon>Eukaryota</taxon>
        <taxon>Metazoa</taxon>
        <taxon>Spiralia</taxon>
        <taxon>Lophotrochozoa</taxon>
        <taxon>Mollusca</taxon>
        <taxon>Gastropoda</taxon>
        <taxon>Heterobranchia</taxon>
        <taxon>Euthyneura</taxon>
        <taxon>Panpulmonata</taxon>
        <taxon>Hygrophila</taxon>
        <taxon>Lymnaeoidea</taxon>
        <taxon>Lymnaeidae</taxon>
        <taxon>Lymnaea</taxon>
    </lineage>
</organism>
<evidence type="ECO:0000256" key="4">
    <source>
        <dbReference type="ARBA" id="ARBA00022776"/>
    </source>
</evidence>
<dbReference type="InterPro" id="IPR023252">
    <property type="entry name" value="Aurora_borealis_protein"/>
</dbReference>
<feature type="compositionally biased region" description="Low complexity" evidence="6">
    <location>
        <begin position="413"/>
        <end position="424"/>
    </location>
</feature>
<evidence type="ECO:0000313" key="7">
    <source>
        <dbReference type="EMBL" id="CAL1547044.1"/>
    </source>
</evidence>
<dbReference type="PANTHER" id="PTHR14728:SF2">
    <property type="entry name" value="PROTEIN AURORA BOREALIS"/>
    <property type="match status" value="1"/>
</dbReference>
<dbReference type="EMBL" id="CAXITT010000894">
    <property type="protein sequence ID" value="CAL1547044.1"/>
    <property type="molecule type" value="Genomic_DNA"/>
</dbReference>
<dbReference type="Pfam" id="PF15280">
    <property type="entry name" value="BORA_N"/>
    <property type="match status" value="1"/>
</dbReference>
<evidence type="ECO:0000256" key="2">
    <source>
        <dbReference type="ARBA" id="ARBA00020055"/>
    </source>
</evidence>
<feature type="compositionally biased region" description="Polar residues" evidence="6">
    <location>
        <begin position="519"/>
        <end position="540"/>
    </location>
</feature>
<protein>
    <recommendedName>
        <fullName evidence="2">Protein aurora borealis</fullName>
    </recommendedName>
</protein>
<evidence type="ECO:0000313" key="8">
    <source>
        <dbReference type="Proteomes" id="UP001497497"/>
    </source>
</evidence>
<keyword evidence="8" id="KW-1185">Reference proteome</keyword>
<dbReference type="PRINTS" id="PR02038">
    <property type="entry name" value="AURORABORA"/>
</dbReference>
<name>A0AAV2IN25_LYMST</name>
<feature type="region of interest" description="Disordered" evidence="6">
    <location>
        <begin position="901"/>
        <end position="923"/>
    </location>
</feature>
<keyword evidence="5" id="KW-0131">Cell cycle</keyword>
<accession>A0AAV2IN25</accession>
<dbReference type="GO" id="GO:0060236">
    <property type="term" value="P:regulation of mitotic spindle organization"/>
    <property type="evidence" value="ECO:0007669"/>
    <property type="project" value="TreeGrafter"/>
</dbReference>
<comment type="similarity">
    <text evidence="1">Belongs to the BORA family.</text>
</comment>
<dbReference type="AlphaFoldDB" id="A0AAV2IN25"/>
<evidence type="ECO:0000256" key="5">
    <source>
        <dbReference type="ARBA" id="ARBA00023306"/>
    </source>
</evidence>
<dbReference type="GO" id="GO:0007088">
    <property type="term" value="P:regulation of mitotic nuclear division"/>
    <property type="evidence" value="ECO:0007669"/>
    <property type="project" value="TreeGrafter"/>
</dbReference>
<gene>
    <name evidence="7" type="ORF">GSLYS_00020394001</name>
</gene>
<reference evidence="7 8" key="1">
    <citation type="submission" date="2024-04" db="EMBL/GenBank/DDBJ databases">
        <authorList>
            <consortium name="Genoscope - CEA"/>
            <person name="William W."/>
        </authorList>
    </citation>
    <scope>NUCLEOTIDE SEQUENCE [LARGE SCALE GENOMIC DNA]</scope>
</reference>
<feature type="region of interest" description="Disordered" evidence="6">
    <location>
        <begin position="512"/>
        <end position="540"/>
    </location>
</feature>
<keyword evidence="3" id="KW-0132">Cell division</keyword>
<evidence type="ECO:0000256" key="6">
    <source>
        <dbReference type="SAM" id="MobiDB-lite"/>
    </source>
</evidence>
<comment type="caution">
    <text evidence="7">The sequence shown here is derived from an EMBL/GenBank/DDBJ whole genome shotgun (WGS) entry which is preliminary data.</text>
</comment>
<feature type="region of interest" description="Disordered" evidence="6">
    <location>
        <begin position="394"/>
        <end position="452"/>
    </location>
</feature>
<dbReference type="Proteomes" id="UP001497497">
    <property type="component" value="Unassembled WGS sequence"/>
</dbReference>